<evidence type="ECO:0000313" key="3">
    <source>
        <dbReference type="Proteomes" id="UP000324897"/>
    </source>
</evidence>
<feature type="region of interest" description="Disordered" evidence="1">
    <location>
        <begin position="1"/>
        <end position="43"/>
    </location>
</feature>
<feature type="compositionally biased region" description="Basic residues" evidence="1">
    <location>
        <begin position="24"/>
        <end position="42"/>
    </location>
</feature>
<dbReference type="Gramene" id="TVU41574">
    <property type="protein sequence ID" value="TVU41574"/>
    <property type="gene ID" value="EJB05_15103"/>
</dbReference>
<keyword evidence="3" id="KW-1185">Reference proteome</keyword>
<dbReference type="EMBL" id="RWGY01000007">
    <property type="protein sequence ID" value="TVU41574.1"/>
    <property type="molecule type" value="Genomic_DNA"/>
</dbReference>
<feature type="non-terminal residue" evidence="2">
    <location>
        <position position="1"/>
    </location>
</feature>
<protein>
    <submittedName>
        <fullName evidence="2">Uncharacterized protein</fullName>
    </submittedName>
</protein>
<reference evidence="2 3" key="1">
    <citation type="journal article" date="2019" name="Sci. Rep.">
        <title>A high-quality genome of Eragrostis curvula grass provides insights into Poaceae evolution and supports new strategies to enhance forage quality.</title>
        <authorList>
            <person name="Carballo J."/>
            <person name="Santos B.A.C.M."/>
            <person name="Zappacosta D."/>
            <person name="Garbus I."/>
            <person name="Selva J.P."/>
            <person name="Gallo C.A."/>
            <person name="Diaz A."/>
            <person name="Albertini E."/>
            <person name="Caccamo M."/>
            <person name="Echenique V."/>
        </authorList>
    </citation>
    <scope>NUCLEOTIDE SEQUENCE [LARGE SCALE GENOMIC DNA]</scope>
    <source>
        <strain evidence="3">cv. Victoria</strain>
        <tissue evidence="2">Leaf</tissue>
    </source>
</reference>
<dbReference type="Proteomes" id="UP000324897">
    <property type="component" value="Chromosome 4"/>
</dbReference>
<organism evidence="2 3">
    <name type="scientific">Eragrostis curvula</name>
    <name type="common">weeping love grass</name>
    <dbReference type="NCBI Taxonomy" id="38414"/>
    <lineage>
        <taxon>Eukaryota</taxon>
        <taxon>Viridiplantae</taxon>
        <taxon>Streptophyta</taxon>
        <taxon>Embryophyta</taxon>
        <taxon>Tracheophyta</taxon>
        <taxon>Spermatophyta</taxon>
        <taxon>Magnoliopsida</taxon>
        <taxon>Liliopsida</taxon>
        <taxon>Poales</taxon>
        <taxon>Poaceae</taxon>
        <taxon>PACMAD clade</taxon>
        <taxon>Chloridoideae</taxon>
        <taxon>Eragrostideae</taxon>
        <taxon>Eragrostidinae</taxon>
        <taxon>Eragrostis</taxon>
    </lineage>
</organism>
<sequence length="85" mass="9693">MPTAPAVADHLSLNPHRFQPEPKMRKHTHPIVRKGGGKKKHMEKMTELQKERRTLGTVRNFAIVVEQRADGASQENNNINENDDN</sequence>
<feature type="non-terminal residue" evidence="2">
    <location>
        <position position="85"/>
    </location>
</feature>
<dbReference type="AlphaFoldDB" id="A0A5J9W242"/>
<proteinExistence type="predicted"/>
<name>A0A5J9W242_9POAL</name>
<comment type="caution">
    <text evidence="2">The sequence shown here is derived from an EMBL/GenBank/DDBJ whole genome shotgun (WGS) entry which is preliminary data.</text>
</comment>
<gene>
    <name evidence="2" type="ORF">EJB05_15103</name>
</gene>
<accession>A0A5J9W242</accession>
<evidence type="ECO:0000313" key="2">
    <source>
        <dbReference type="EMBL" id="TVU41574.1"/>
    </source>
</evidence>
<evidence type="ECO:0000256" key="1">
    <source>
        <dbReference type="SAM" id="MobiDB-lite"/>
    </source>
</evidence>